<reference evidence="1" key="1">
    <citation type="submission" date="2021-02" db="EMBL/GenBank/DDBJ databases">
        <authorList>
            <person name="Dougan E. K."/>
            <person name="Rhodes N."/>
            <person name="Thang M."/>
            <person name="Chan C."/>
        </authorList>
    </citation>
    <scope>NUCLEOTIDE SEQUENCE</scope>
</reference>
<comment type="caution">
    <text evidence="1">The sequence shown here is derived from an EMBL/GenBank/DDBJ whole genome shotgun (WGS) entry which is preliminary data.</text>
</comment>
<dbReference type="AlphaFoldDB" id="A0A812XXT9"/>
<keyword evidence="2" id="KW-1185">Reference proteome</keyword>
<dbReference type="Proteomes" id="UP000601435">
    <property type="component" value="Unassembled WGS sequence"/>
</dbReference>
<name>A0A812XXT9_9DINO</name>
<proteinExistence type="predicted"/>
<accession>A0A812XXT9</accession>
<evidence type="ECO:0000313" key="2">
    <source>
        <dbReference type="Proteomes" id="UP000601435"/>
    </source>
</evidence>
<sequence length="142" mass="14725">MVPRHRIPWCSTSFANPTTASYGGLMSQGYVPPGQFEDLLNLIRQASAASERAMNAAKYAEMAASAAGAAGQQAVVRAMHMANAPGAPTAAPFSPGAPDPGVGIGVASMPWGACFFSSLGGLQPNQSDRTRLKRDNRFLATA</sequence>
<protein>
    <submittedName>
        <fullName evidence="1">Ppp1r7 protein</fullName>
    </submittedName>
</protein>
<dbReference type="EMBL" id="CAJNJA010039675">
    <property type="protein sequence ID" value="CAE7758958.1"/>
    <property type="molecule type" value="Genomic_DNA"/>
</dbReference>
<gene>
    <name evidence="1" type="primary">Ppp1r7</name>
    <name evidence="1" type="ORF">SNEC2469_LOCUS22065</name>
</gene>
<evidence type="ECO:0000313" key="1">
    <source>
        <dbReference type="EMBL" id="CAE7758958.1"/>
    </source>
</evidence>
<organism evidence="1 2">
    <name type="scientific">Symbiodinium necroappetens</name>
    <dbReference type="NCBI Taxonomy" id="1628268"/>
    <lineage>
        <taxon>Eukaryota</taxon>
        <taxon>Sar</taxon>
        <taxon>Alveolata</taxon>
        <taxon>Dinophyceae</taxon>
        <taxon>Suessiales</taxon>
        <taxon>Symbiodiniaceae</taxon>
        <taxon>Symbiodinium</taxon>
    </lineage>
</organism>
<dbReference type="OrthoDB" id="7451790at2759"/>